<feature type="region of interest" description="Disordered" evidence="7">
    <location>
        <begin position="238"/>
        <end position="257"/>
    </location>
</feature>
<keyword evidence="6" id="KW-0539">Nucleus</keyword>
<dbReference type="Gene3D" id="2.20.25.80">
    <property type="entry name" value="WRKY domain"/>
    <property type="match status" value="2"/>
</dbReference>
<reference evidence="9 10" key="1">
    <citation type="submission" date="2020-08" db="EMBL/GenBank/DDBJ databases">
        <title>Plant Genome Project.</title>
        <authorList>
            <person name="Zhang R.-G."/>
        </authorList>
    </citation>
    <scope>NUCLEOTIDE SEQUENCE [LARGE SCALE GENOMIC DNA]</scope>
    <source>
        <tissue evidence="9">Rhizome</tissue>
    </source>
</reference>
<evidence type="ECO:0000256" key="2">
    <source>
        <dbReference type="ARBA" id="ARBA00022737"/>
    </source>
</evidence>
<dbReference type="Proteomes" id="UP000734854">
    <property type="component" value="Unassembled WGS sequence"/>
</dbReference>
<dbReference type="FunFam" id="2.20.25.80:FF:000006">
    <property type="entry name" value="WRKY transcription factor"/>
    <property type="match status" value="2"/>
</dbReference>
<dbReference type="Pfam" id="PF03106">
    <property type="entry name" value="WRKY"/>
    <property type="match status" value="2"/>
</dbReference>
<dbReference type="GO" id="GO:0003700">
    <property type="term" value="F:DNA-binding transcription factor activity"/>
    <property type="evidence" value="ECO:0007669"/>
    <property type="project" value="InterPro"/>
</dbReference>
<feature type="domain" description="WRKY" evidence="8">
    <location>
        <begin position="190"/>
        <end position="248"/>
    </location>
</feature>
<evidence type="ECO:0000256" key="6">
    <source>
        <dbReference type="ARBA" id="ARBA00023242"/>
    </source>
</evidence>
<dbReference type="PROSITE" id="PS50811">
    <property type="entry name" value="WRKY"/>
    <property type="match status" value="2"/>
</dbReference>
<organism evidence="9 10">
    <name type="scientific">Zingiber officinale</name>
    <name type="common">Ginger</name>
    <name type="synonym">Amomum zingiber</name>
    <dbReference type="NCBI Taxonomy" id="94328"/>
    <lineage>
        <taxon>Eukaryota</taxon>
        <taxon>Viridiplantae</taxon>
        <taxon>Streptophyta</taxon>
        <taxon>Embryophyta</taxon>
        <taxon>Tracheophyta</taxon>
        <taxon>Spermatophyta</taxon>
        <taxon>Magnoliopsida</taxon>
        <taxon>Liliopsida</taxon>
        <taxon>Zingiberales</taxon>
        <taxon>Zingiberaceae</taxon>
        <taxon>Zingiber</taxon>
    </lineage>
</organism>
<dbReference type="InterPro" id="IPR003657">
    <property type="entry name" value="WRKY_dom"/>
</dbReference>
<feature type="region of interest" description="Disordered" evidence="7">
    <location>
        <begin position="356"/>
        <end position="379"/>
    </location>
</feature>
<evidence type="ECO:0000256" key="7">
    <source>
        <dbReference type="SAM" id="MobiDB-lite"/>
    </source>
</evidence>
<keyword evidence="4" id="KW-0238">DNA-binding</keyword>
<sequence length="473" mass="52037">MSQSREAMPGSYDDQQSSSIFFDNSNDELDSILMSNWADGELESMMLDWQFDDQKFVPDSSQIIGDHQVATGTQSLSAGCDDPSLQASQDGVASETKDIAPLSDMFTSSLELDQSFIDPQLFKGSPFWIPNYTQTESLMMMEEAIHPVEPAAAPDLANPSTIISDQQQGAAGIVQPTRGPRAVLGASIKDGYNWRKYGQKNVKDSNSPRSYYKCTYPHCKVTKKEERSPQGNVTEIVYKGGRHNHPRPNPSSSASSYLKRDAPLNARQQNQNMEFNSTEVTRSSSRSGRQVKYLVVALADIDVINDGYRWRKYGSKVVKGNSNPRSYYRCTNSGCKARKLVERSPDDLKKLMTTYEGTHNHGVPGPKNSSIGGSSVRSSALPQANGSLVPRFGCPNLISPPRSLPNLPPSLAPLPTRMRMSVPILPQLSSYSGFRGPLQPGMMTMVMPKLETTIQPPPSKDTATQLPLQPMNC</sequence>
<feature type="domain" description="WRKY" evidence="8">
    <location>
        <begin position="299"/>
        <end position="364"/>
    </location>
</feature>
<comment type="subcellular location">
    <subcellularLocation>
        <location evidence="1">Nucleus</location>
    </subcellularLocation>
</comment>
<evidence type="ECO:0000256" key="4">
    <source>
        <dbReference type="ARBA" id="ARBA00023125"/>
    </source>
</evidence>
<dbReference type="AlphaFoldDB" id="A0A8J5LAK2"/>
<evidence type="ECO:0000256" key="5">
    <source>
        <dbReference type="ARBA" id="ARBA00023163"/>
    </source>
</evidence>
<evidence type="ECO:0000256" key="3">
    <source>
        <dbReference type="ARBA" id="ARBA00023015"/>
    </source>
</evidence>
<feature type="region of interest" description="Disordered" evidence="7">
    <location>
        <begin position="1"/>
        <end position="20"/>
    </location>
</feature>
<feature type="region of interest" description="Disordered" evidence="7">
    <location>
        <begin position="74"/>
        <end position="93"/>
    </location>
</feature>
<accession>A0A8J5LAK2</accession>
<comment type="caution">
    <text evidence="9">The sequence shown here is derived from an EMBL/GenBank/DDBJ whole genome shotgun (WGS) entry which is preliminary data.</text>
</comment>
<protein>
    <recommendedName>
        <fullName evidence="8">WRKY domain-containing protein</fullName>
    </recommendedName>
</protein>
<dbReference type="GO" id="GO:0043565">
    <property type="term" value="F:sequence-specific DNA binding"/>
    <property type="evidence" value="ECO:0007669"/>
    <property type="project" value="InterPro"/>
</dbReference>
<evidence type="ECO:0000259" key="8">
    <source>
        <dbReference type="PROSITE" id="PS50811"/>
    </source>
</evidence>
<gene>
    <name evidence="9" type="ORF">ZIOFF_017918</name>
</gene>
<keyword evidence="2" id="KW-0677">Repeat</keyword>
<keyword evidence="3" id="KW-0805">Transcription regulation</keyword>
<dbReference type="InterPro" id="IPR044810">
    <property type="entry name" value="WRKY_plant"/>
</dbReference>
<evidence type="ECO:0000256" key="1">
    <source>
        <dbReference type="ARBA" id="ARBA00004123"/>
    </source>
</evidence>
<name>A0A8J5LAK2_ZINOF</name>
<dbReference type="SUPFAM" id="SSF118290">
    <property type="entry name" value="WRKY DNA-binding domain"/>
    <property type="match status" value="2"/>
</dbReference>
<dbReference type="InterPro" id="IPR036576">
    <property type="entry name" value="WRKY_dom_sf"/>
</dbReference>
<evidence type="ECO:0000313" key="10">
    <source>
        <dbReference type="Proteomes" id="UP000734854"/>
    </source>
</evidence>
<dbReference type="SMART" id="SM00774">
    <property type="entry name" value="WRKY"/>
    <property type="match status" value="2"/>
</dbReference>
<proteinExistence type="predicted"/>
<dbReference type="EMBL" id="JACMSC010000005">
    <property type="protein sequence ID" value="KAG6520857.1"/>
    <property type="molecule type" value="Genomic_DNA"/>
</dbReference>
<feature type="compositionally biased region" description="Low complexity" evidence="7">
    <location>
        <begin position="369"/>
        <end position="379"/>
    </location>
</feature>
<evidence type="ECO:0000313" key="9">
    <source>
        <dbReference type="EMBL" id="KAG6520857.1"/>
    </source>
</evidence>
<keyword evidence="10" id="KW-1185">Reference proteome</keyword>
<dbReference type="PANTHER" id="PTHR31221">
    <property type="entry name" value="WRKY TRANSCRIPTION FACTOR PROTEIN 1-RELATED"/>
    <property type="match status" value="1"/>
</dbReference>
<keyword evidence="5" id="KW-0804">Transcription</keyword>
<dbReference type="GO" id="GO:0005634">
    <property type="term" value="C:nucleus"/>
    <property type="evidence" value="ECO:0007669"/>
    <property type="project" value="UniProtKB-SubCell"/>
</dbReference>
<dbReference type="PANTHER" id="PTHR31221:SF193">
    <property type="entry name" value="WRKY TRANSCRIPTION FACTOR PROTEIN 1-RELATED"/>
    <property type="match status" value="1"/>
</dbReference>